<comment type="caution">
    <text evidence="1">The sequence shown here is derived from an EMBL/GenBank/DDBJ whole genome shotgun (WGS) entry which is preliminary data.</text>
</comment>
<gene>
    <name evidence="1" type="ORF">Amon02_000564200</name>
</gene>
<accession>A0ACB5T8I6</accession>
<reference evidence="1" key="1">
    <citation type="submission" date="2023-04" db="EMBL/GenBank/DDBJ databases">
        <title>Ambrosiozyma monospora NBRC 10751.</title>
        <authorList>
            <person name="Ichikawa N."/>
            <person name="Sato H."/>
            <person name="Tonouchi N."/>
        </authorList>
    </citation>
    <scope>NUCLEOTIDE SEQUENCE</scope>
    <source>
        <strain evidence="1">NBRC 10751</strain>
    </source>
</reference>
<dbReference type="Proteomes" id="UP001165064">
    <property type="component" value="Unassembled WGS sequence"/>
</dbReference>
<keyword evidence="2" id="KW-1185">Reference proteome</keyword>
<evidence type="ECO:0000313" key="2">
    <source>
        <dbReference type="Proteomes" id="UP001165064"/>
    </source>
</evidence>
<sequence>MPSAKRGTVSDDVAKLIGDTLGTQPFRERNGRVALTVARCDFNDEEVVKNIISTSKAIKESISNTKSKKPIIVGQTVLTTTHGPGLPQHSNQQREGQFTCISCQIRFPSPELQRIHMKTEWHRYNLKRRVANLAPIASHVFQLKIANKKSQNQNEDEYGFYVHSRRRKTNGSGGNGRQLTKKDLRKLAKERGRKLGSNGGLTLADRALSPAESIASRDSHFSLGTVHSDLEVSSNYDTDDLMSELSKSDYDDYITTTDNDDNNSSDDSNDDHHHQRHIHNQNDGPVELPLTTCFYCGHEENAEVESNIKHMFRQHGLYIPERSYLVDVEGLLRYIADSVSIKHECLKCGFTVQTGKRSHQILL</sequence>
<organism evidence="1 2">
    <name type="scientific">Ambrosiozyma monospora</name>
    <name type="common">Yeast</name>
    <name type="synonym">Endomycopsis monosporus</name>
    <dbReference type="NCBI Taxonomy" id="43982"/>
    <lineage>
        <taxon>Eukaryota</taxon>
        <taxon>Fungi</taxon>
        <taxon>Dikarya</taxon>
        <taxon>Ascomycota</taxon>
        <taxon>Saccharomycotina</taxon>
        <taxon>Pichiomycetes</taxon>
        <taxon>Pichiales</taxon>
        <taxon>Pichiaceae</taxon>
        <taxon>Ambrosiozyma</taxon>
    </lineage>
</organism>
<name>A0ACB5T8I6_AMBMO</name>
<evidence type="ECO:0000313" key="1">
    <source>
        <dbReference type="EMBL" id="GME82629.1"/>
    </source>
</evidence>
<dbReference type="EMBL" id="BSXS01004232">
    <property type="protein sequence ID" value="GME82629.1"/>
    <property type="molecule type" value="Genomic_DNA"/>
</dbReference>
<proteinExistence type="predicted"/>
<protein>
    <submittedName>
        <fullName evidence="1">Unnamed protein product</fullName>
    </submittedName>
</protein>